<sequence length="94" mass="10526">MISLEQVVSKMAAEIDQAKHTTDQDKIKQHARAIKLLADLILDEEMPKQTVTPSSQTSISEQEMLKMIGSNYQTPNQNTANKYGQSDSKSLLDF</sequence>
<comment type="caution">
    <text evidence="2">The sequence shown here is derived from an EMBL/GenBank/DDBJ whole genome shotgun (WGS) entry which is preliminary data.</text>
</comment>
<proteinExistence type="predicted"/>
<dbReference type="Pfam" id="PF17261">
    <property type="entry name" value="DUF5327"/>
    <property type="match status" value="1"/>
</dbReference>
<name>A0ABP7W301_9BACI</name>
<accession>A0ABP7W301</accession>
<evidence type="ECO:0000313" key="3">
    <source>
        <dbReference type="Proteomes" id="UP001501734"/>
    </source>
</evidence>
<feature type="region of interest" description="Disordered" evidence="1">
    <location>
        <begin position="48"/>
        <end position="94"/>
    </location>
</feature>
<evidence type="ECO:0000256" key="1">
    <source>
        <dbReference type="SAM" id="MobiDB-lite"/>
    </source>
</evidence>
<evidence type="ECO:0008006" key="4">
    <source>
        <dbReference type="Google" id="ProtNLM"/>
    </source>
</evidence>
<keyword evidence="3" id="KW-1185">Reference proteome</keyword>
<dbReference type="Proteomes" id="UP001501734">
    <property type="component" value="Unassembled WGS sequence"/>
</dbReference>
<reference evidence="3" key="1">
    <citation type="journal article" date="2019" name="Int. J. Syst. Evol. Microbiol.">
        <title>The Global Catalogue of Microorganisms (GCM) 10K type strain sequencing project: providing services to taxonomists for standard genome sequencing and annotation.</title>
        <authorList>
            <consortium name="The Broad Institute Genomics Platform"/>
            <consortium name="The Broad Institute Genome Sequencing Center for Infectious Disease"/>
            <person name="Wu L."/>
            <person name="Ma J."/>
        </authorList>
    </citation>
    <scope>NUCLEOTIDE SEQUENCE [LARGE SCALE GENOMIC DNA]</scope>
    <source>
        <strain evidence="3">JCM 17250</strain>
    </source>
</reference>
<dbReference type="EMBL" id="BAABDL010000131">
    <property type="protein sequence ID" value="GAA4078433.1"/>
    <property type="molecule type" value="Genomic_DNA"/>
</dbReference>
<evidence type="ECO:0000313" key="2">
    <source>
        <dbReference type="EMBL" id="GAA4078433.1"/>
    </source>
</evidence>
<dbReference type="InterPro" id="IPR035218">
    <property type="entry name" value="DUF5327"/>
</dbReference>
<gene>
    <name evidence="2" type="ORF">GCM10022410_23670</name>
</gene>
<feature type="compositionally biased region" description="Polar residues" evidence="1">
    <location>
        <begin position="70"/>
        <end position="94"/>
    </location>
</feature>
<organism evidence="2 3">
    <name type="scientific">Amphibacillus indicireducens</name>
    <dbReference type="NCBI Taxonomy" id="1076330"/>
    <lineage>
        <taxon>Bacteria</taxon>
        <taxon>Bacillati</taxon>
        <taxon>Bacillota</taxon>
        <taxon>Bacilli</taxon>
        <taxon>Bacillales</taxon>
        <taxon>Bacillaceae</taxon>
        <taxon>Amphibacillus</taxon>
    </lineage>
</organism>
<dbReference type="RefSeq" id="WP_344913456.1">
    <property type="nucleotide sequence ID" value="NZ_BAABDL010000131.1"/>
</dbReference>
<protein>
    <recommendedName>
        <fullName evidence="4">YwdI family protein</fullName>
    </recommendedName>
</protein>
<feature type="compositionally biased region" description="Polar residues" evidence="1">
    <location>
        <begin position="49"/>
        <end position="61"/>
    </location>
</feature>